<name>A0AAX4PC55_9CHLO</name>
<dbReference type="PROSITE" id="PS51383">
    <property type="entry name" value="YJEF_C_3"/>
    <property type="match status" value="1"/>
</dbReference>
<accession>A0AAX4PC55</accession>
<comment type="cofactor">
    <cofactor evidence="6">
        <name>Mg(2+)</name>
        <dbReference type="ChEBI" id="CHEBI:18420"/>
    </cofactor>
</comment>
<evidence type="ECO:0000256" key="5">
    <source>
        <dbReference type="ARBA" id="ARBA00023239"/>
    </source>
</evidence>
<feature type="domain" description="YjeF C-terminal" evidence="7">
    <location>
        <begin position="7"/>
        <end position="322"/>
    </location>
</feature>
<keyword evidence="6" id="KW-0597">Phosphoprotein</keyword>
<dbReference type="PANTHER" id="PTHR12592:SF0">
    <property type="entry name" value="ATP-DEPENDENT (S)-NAD(P)H-HYDRATE DEHYDRATASE"/>
    <property type="match status" value="1"/>
</dbReference>
<dbReference type="PANTHER" id="PTHR12592">
    <property type="entry name" value="ATP-DEPENDENT (S)-NAD(P)H-HYDRATE DEHYDRATASE FAMILY MEMBER"/>
    <property type="match status" value="1"/>
</dbReference>
<evidence type="ECO:0000256" key="3">
    <source>
        <dbReference type="ARBA" id="ARBA00022857"/>
    </source>
</evidence>
<dbReference type="Proteomes" id="UP001472866">
    <property type="component" value="Chromosome 08"/>
</dbReference>
<gene>
    <name evidence="8" type="ORF">HKI87_08g53150</name>
</gene>
<dbReference type="HAMAP" id="MF_01965">
    <property type="entry name" value="NADHX_dehydratase"/>
    <property type="match status" value="1"/>
</dbReference>
<dbReference type="NCBIfam" id="TIGR00196">
    <property type="entry name" value="yjeF_cterm"/>
    <property type="match status" value="1"/>
</dbReference>
<comment type="catalytic activity">
    <reaction evidence="6">
        <text>(6S)-NADHX + ATP = ADP + phosphate + NADH + H(+)</text>
        <dbReference type="Rhea" id="RHEA:19017"/>
        <dbReference type="ChEBI" id="CHEBI:15378"/>
        <dbReference type="ChEBI" id="CHEBI:30616"/>
        <dbReference type="ChEBI" id="CHEBI:43474"/>
        <dbReference type="ChEBI" id="CHEBI:57945"/>
        <dbReference type="ChEBI" id="CHEBI:64074"/>
        <dbReference type="ChEBI" id="CHEBI:456216"/>
        <dbReference type="EC" id="4.2.1.93"/>
    </reaction>
</comment>
<feature type="binding site" evidence="6">
    <location>
        <position position="243"/>
    </location>
    <ligand>
        <name>(6S)-NADPHX</name>
        <dbReference type="ChEBI" id="CHEBI:64076"/>
    </ligand>
</feature>
<feature type="binding site" evidence="6">
    <location>
        <position position="127"/>
    </location>
    <ligand>
        <name>(6S)-NADPHX</name>
        <dbReference type="ChEBI" id="CHEBI:64076"/>
    </ligand>
</feature>
<evidence type="ECO:0000259" key="7">
    <source>
        <dbReference type="PROSITE" id="PS51383"/>
    </source>
</evidence>
<sequence length="325" mass="34089">MEKVLLRHARALVPPLGSARAGYKGQAGKIGVLGGCAEYTGAPYFAAASALRAGADLSHVFTTHQAAQVIKTYSPELIVHPYLFESATVIDDNDRASTSGRRELADRAVERVSEWLPKLSCLVVGPGLGRDPLVLLQAELVMAKALEMRVPLVVDADGLWIWSNSDTFDAEPFKPKSQAVVLTPNAVELRRLERRYGENLSASLGGEVVVVEKGAMDRVCAGDGPPVVVSEGGSPRRCGGQGDVLAGCIGTFLSWAAAGAAGSSGEGEDSEAAEISRDAKVASAFAGSLLTREASRAAFEERGRSMVCGDVVEEVGPAFSSLFEA</sequence>
<dbReference type="GO" id="GO:0110051">
    <property type="term" value="P:metabolite repair"/>
    <property type="evidence" value="ECO:0007669"/>
    <property type="project" value="TreeGrafter"/>
</dbReference>
<evidence type="ECO:0000256" key="4">
    <source>
        <dbReference type="ARBA" id="ARBA00023027"/>
    </source>
</evidence>
<evidence type="ECO:0000313" key="9">
    <source>
        <dbReference type="Proteomes" id="UP001472866"/>
    </source>
</evidence>
<organism evidence="8 9">
    <name type="scientific">Chloropicon roscoffensis</name>
    <dbReference type="NCBI Taxonomy" id="1461544"/>
    <lineage>
        <taxon>Eukaryota</taxon>
        <taxon>Viridiplantae</taxon>
        <taxon>Chlorophyta</taxon>
        <taxon>Chloropicophyceae</taxon>
        <taxon>Chloropicales</taxon>
        <taxon>Chloropicaceae</taxon>
        <taxon>Chloropicon</taxon>
    </lineage>
</organism>
<reference evidence="8 9" key="1">
    <citation type="submission" date="2024-03" db="EMBL/GenBank/DDBJ databases">
        <title>Complete genome sequence of the green alga Chloropicon roscoffensis RCC1871.</title>
        <authorList>
            <person name="Lemieux C."/>
            <person name="Pombert J.-F."/>
            <person name="Otis C."/>
            <person name="Turmel M."/>
        </authorList>
    </citation>
    <scope>NUCLEOTIDE SEQUENCE [LARGE SCALE GENOMIC DNA]</scope>
    <source>
        <strain evidence="8 9">RCC1871</strain>
    </source>
</reference>
<dbReference type="EMBL" id="CP151508">
    <property type="protein sequence ID" value="WZN63764.1"/>
    <property type="molecule type" value="Genomic_DNA"/>
</dbReference>
<keyword evidence="1 6" id="KW-0547">Nucleotide-binding</keyword>
<dbReference type="GO" id="GO:0047453">
    <property type="term" value="F:ATP-dependent NAD(P)H-hydrate dehydratase activity"/>
    <property type="evidence" value="ECO:0007669"/>
    <property type="project" value="UniProtKB-UniRule"/>
</dbReference>
<keyword evidence="4 6" id="KW-0520">NAD</keyword>
<comment type="function">
    <text evidence="6">Catalyzes the dehydration of the S-form of NAD(P)HX at the expense of ATP, which is converted to ADP. Together with NAD(P)HX epimerase, which catalyzes the epimerization of the S- and R-forms, the enzyme allows the repair of both epimers of NAD(P)HX, a damaged form of NAD(P)H that is a result of enzymatic or heat-dependent hydration.</text>
</comment>
<evidence type="ECO:0000256" key="6">
    <source>
        <dbReference type="HAMAP-Rule" id="MF_03157"/>
    </source>
</evidence>
<dbReference type="GO" id="GO:0005524">
    <property type="term" value="F:ATP binding"/>
    <property type="evidence" value="ECO:0007669"/>
    <property type="project" value="UniProtKB-KW"/>
</dbReference>
<evidence type="ECO:0000313" key="8">
    <source>
        <dbReference type="EMBL" id="WZN63764.1"/>
    </source>
</evidence>
<keyword evidence="2 6" id="KW-0067">ATP-binding</keyword>
<dbReference type="AlphaFoldDB" id="A0AAX4PC55"/>
<feature type="binding site" evidence="6">
    <location>
        <begin position="213"/>
        <end position="217"/>
    </location>
    <ligand>
        <name>ATP</name>
        <dbReference type="ChEBI" id="CHEBI:30616"/>
    </ligand>
</feature>
<evidence type="ECO:0000256" key="2">
    <source>
        <dbReference type="ARBA" id="ARBA00022840"/>
    </source>
</evidence>
<keyword evidence="9" id="KW-1185">Reference proteome</keyword>
<dbReference type="Gene3D" id="3.40.1190.20">
    <property type="match status" value="1"/>
</dbReference>
<comment type="catalytic activity">
    <reaction evidence="6">
        <text>(6S)-NADPHX + ATP = ADP + phosphate + NADPH + H(+)</text>
        <dbReference type="Rhea" id="RHEA:32231"/>
        <dbReference type="ChEBI" id="CHEBI:15378"/>
        <dbReference type="ChEBI" id="CHEBI:30616"/>
        <dbReference type="ChEBI" id="CHEBI:43474"/>
        <dbReference type="ChEBI" id="CHEBI:57783"/>
        <dbReference type="ChEBI" id="CHEBI:64076"/>
        <dbReference type="ChEBI" id="CHEBI:456216"/>
        <dbReference type="EC" id="4.2.1.93"/>
    </reaction>
</comment>
<keyword evidence="5 6" id="KW-0456">Lyase</keyword>
<feature type="binding site" evidence="6">
    <location>
        <begin position="185"/>
        <end position="191"/>
    </location>
    <ligand>
        <name>(6S)-NADPHX</name>
        <dbReference type="ChEBI" id="CHEBI:64076"/>
    </ligand>
</feature>
<dbReference type="SUPFAM" id="SSF53613">
    <property type="entry name" value="Ribokinase-like"/>
    <property type="match status" value="1"/>
</dbReference>
<dbReference type="InterPro" id="IPR029056">
    <property type="entry name" value="Ribokinase-like"/>
</dbReference>
<protein>
    <recommendedName>
        <fullName evidence="6">ATP-dependent (S)-NAD(P)H-hydrate dehydratase</fullName>
        <ecNumber evidence="6">4.2.1.93</ecNumber>
    </recommendedName>
    <alternativeName>
        <fullName evidence="6">ATP-dependent NAD(P)HX dehydratase</fullName>
    </alternativeName>
</protein>
<dbReference type="InterPro" id="IPR017953">
    <property type="entry name" value="Carbohydrate_kinase_pred_CS"/>
</dbReference>
<dbReference type="GO" id="GO:0046496">
    <property type="term" value="P:nicotinamide nucleotide metabolic process"/>
    <property type="evidence" value="ECO:0007669"/>
    <property type="project" value="UniProtKB-UniRule"/>
</dbReference>
<dbReference type="InterPro" id="IPR000631">
    <property type="entry name" value="CARKD"/>
</dbReference>
<feature type="binding site" evidence="6">
    <location>
        <begin position="233"/>
        <end position="242"/>
    </location>
    <ligand>
        <name>ATP</name>
        <dbReference type="ChEBI" id="CHEBI:30616"/>
    </ligand>
</feature>
<proteinExistence type="inferred from homology"/>
<dbReference type="EC" id="4.2.1.93" evidence="6"/>
<dbReference type="PROSITE" id="PS01050">
    <property type="entry name" value="YJEF_C_2"/>
    <property type="match status" value="1"/>
</dbReference>
<evidence type="ECO:0000256" key="1">
    <source>
        <dbReference type="ARBA" id="ARBA00022741"/>
    </source>
</evidence>
<dbReference type="CDD" id="cd01171">
    <property type="entry name" value="YXKO-related"/>
    <property type="match status" value="1"/>
</dbReference>
<comment type="similarity">
    <text evidence="6">Belongs to the NnrD/CARKD family.</text>
</comment>
<dbReference type="Pfam" id="PF01256">
    <property type="entry name" value="Carb_kinase"/>
    <property type="match status" value="1"/>
</dbReference>
<keyword evidence="3" id="KW-0521">NADP</keyword>